<gene>
    <name evidence="1" type="ORF">EU93_0061</name>
</gene>
<reference evidence="2" key="1">
    <citation type="journal article" date="2014" name="Sci. Data">
        <title>Genomes of diverse isolates of the marine cyanobacterium Prochlorococcus.</title>
        <authorList>
            <person name="Biller S."/>
            <person name="Berube P."/>
            <person name="Thompson J."/>
            <person name="Kelly L."/>
            <person name="Roggensack S."/>
            <person name="Awad L."/>
            <person name="Roache-Johnson K."/>
            <person name="Ding H."/>
            <person name="Giovannoni S.J."/>
            <person name="Moore L.R."/>
            <person name="Chisholm S.W."/>
        </authorList>
    </citation>
    <scope>NUCLEOTIDE SEQUENCE [LARGE SCALE GENOMIC DNA]</scope>
</reference>
<organism evidence="1 2">
    <name type="scientific">Prochlorococcus marinus str. MIT 9116</name>
    <dbReference type="NCBI Taxonomy" id="167544"/>
    <lineage>
        <taxon>Bacteria</taxon>
        <taxon>Bacillati</taxon>
        <taxon>Cyanobacteriota</taxon>
        <taxon>Cyanophyceae</taxon>
        <taxon>Synechococcales</taxon>
        <taxon>Prochlorococcaceae</taxon>
        <taxon>Prochlorococcus</taxon>
    </lineage>
</organism>
<dbReference type="Proteomes" id="UP000030491">
    <property type="component" value="Unassembled WGS sequence"/>
</dbReference>
<dbReference type="EMBL" id="JNAJ01000002">
    <property type="protein sequence ID" value="KGF93751.1"/>
    <property type="molecule type" value="Genomic_DNA"/>
</dbReference>
<proteinExistence type="predicted"/>
<accession>A0A0A1ZYT7</accession>
<comment type="caution">
    <text evidence="1">The sequence shown here is derived from an EMBL/GenBank/DDBJ whole genome shotgun (WGS) entry which is preliminary data.</text>
</comment>
<sequence length="48" mass="5527">MRDKKGNLGIAAYELVLIESGRQDSNLRPSAPKALNKFFFEILMHLFF</sequence>
<evidence type="ECO:0000313" key="2">
    <source>
        <dbReference type="Proteomes" id="UP000030491"/>
    </source>
</evidence>
<evidence type="ECO:0000313" key="1">
    <source>
        <dbReference type="EMBL" id="KGF93751.1"/>
    </source>
</evidence>
<name>A0A0A1ZYT7_PROMR</name>
<dbReference type="AlphaFoldDB" id="A0A0A1ZYT7"/>
<protein>
    <submittedName>
        <fullName evidence="1">Uncharacterized protein</fullName>
    </submittedName>
</protein>